<proteinExistence type="inferred from homology"/>
<dbReference type="AlphaFoldDB" id="A0A9R1X7J7"/>
<protein>
    <submittedName>
        <fullName evidence="2">Uncharacterized protein</fullName>
    </submittedName>
</protein>
<sequence>MSLTNCYQRIRPTHISHGVSLYLSWVSTLSIASLYTRNVALSAAKYVEACHELGLQGINVKLKLLETATTSLPDTFSKMLQVLNCDSVSQAIKFYSNFVKDAHTEKDKDPETVLPNLREIIDNPAPLEVSTASEVLAYVNAERSSNNEISFEGDVAGDSIDWDIILDSSQSGWDIGTV</sequence>
<evidence type="ECO:0000313" key="3">
    <source>
        <dbReference type="Proteomes" id="UP000235145"/>
    </source>
</evidence>
<evidence type="ECO:0000313" key="2">
    <source>
        <dbReference type="EMBL" id="KAJ0203785.1"/>
    </source>
</evidence>
<dbReference type="PANTHER" id="PTHR14894:SF0">
    <property type="entry name" value="CDK5 REGULATORY SUBUNIT-ASSOCIATED PROTEIN 3"/>
    <property type="match status" value="1"/>
</dbReference>
<dbReference type="EMBL" id="NBSK02000005">
    <property type="protein sequence ID" value="KAJ0203785.1"/>
    <property type="molecule type" value="Genomic_DNA"/>
</dbReference>
<dbReference type="Proteomes" id="UP000235145">
    <property type="component" value="Unassembled WGS sequence"/>
</dbReference>
<dbReference type="Pfam" id="PF05600">
    <property type="entry name" value="CDK5RAP3"/>
    <property type="match status" value="1"/>
</dbReference>
<name>A0A9R1X7J7_LACSA</name>
<organism evidence="2 3">
    <name type="scientific">Lactuca sativa</name>
    <name type="common">Garden lettuce</name>
    <dbReference type="NCBI Taxonomy" id="4236"/>
    <lineage>
        <taxon>Eukaryota</taxon>
        <taxon>Viridiplantae</taxon>
        <taxon>Streptophyta</taxon>
        <taxon>Embryophyta</taxon>
        <taxon>Tracheophyta</taxon>
        <taxon>Spermatophyta</taxon>
        <taxon>Magnoliopsida</taxon>
        <taxon>eudicotyledons</taxon>
        <taxon>Gunneridae</taxon>
        <taxon>Pentapetalae</taxon>
        <taxon>asterids</taxon>
        <taxon>campanulids</taxon>
        <taxon>Asterales</taxon>
        <taxon>Asteraceae</taxon>
        <taxon>Cichorioideae</taxon>
        <taxon>Cichorieae</taxon>
        <taxon>Lactucinae</taxon>
        <taxon>Lactuca</taxon>
    </lineage>
</organism>
<reference evidence="2 3" key="1">
    <citation type="journal article" date="2017" name="Nat. Commun.">
        <title>Genome assembly with in vitro proximity ligation data and whole-genome triplication in lettuce.</title>
        <authorList>
            <person name="Reyes-Chin-Wo S."/>
            <person name="Wang Z."/>
            <person name="Yang X."/>
            <person name="Kozik A."/>
            <person name="Arikit S."/>
            <person name="Song C."/>
            <person name="Xia L."/>
            <person name="Froenicke L."/>
            <person name="Lavelle D.O."/>
            <person name="Truco M.J."/>
            <person name="Xia R."/>
            <person name="Zhu S."/>
            <person name="Xu C."/>
            <person name="Xu H."/>
            <person name="Xu X."/>
            <person name="Cox K."/>
            <person name="Korf I."/>
            <person name="Meyers B.C."/>
            <person name="Michelmore R.W."/>
        </authorList>
    </citation>
    <scope>NUCLEOTIDE SEQUENCE [LARGE SCALE GENOMIC DNA]</scope>
    <source>
        <strain evidence="3">cv. Salinas</strain>
        <tissue evidence="2">Seedlings</tissue>
    </source>
</reference>
<dbReference type="PANTHER" id="PTHR14894">
    <property type="entry name" value="CDK5 REGULATORY SUBUNIT-ASSOCIATED PROTEIN 3"/>
    <property type="match status" value="1"/>
</dbReference>
<evidence type="ECO:0000256" key="1">
    <source>
        <dbReference type="ARBA" id="ARBA00007478"/>
    </source>
</evidence>
<comment type="similarity">
    <text evidence="1">Belongs to the CDK5RAP3 family.</text>
</comment>
<gene>
    <name evidence="2" type="ORF">LSAT_V11C500291000</name>
</gene>
<keyword evidence="3" id="KW-1185">Reference proteome</keyword>
<accession>A0A9R1X7J7</accession>
<dbReference type="InterPro" id="IPR008491">
    <property type="entry name" value="CDK5RAP3"/>
</dbReference>
<comment type="caution">
    <text evidence="2">The sequence shown here is derived from an EMBL/GenBank/DDBJ whole genome shotgun (WGS) entry which is preliminary data.</text>
</comment>